<dbReference type="AlphaFoldDB" id="B4RCH1"/>
<dbReference type="OrthoDB" id="7028951at2"/>
<dbReference type="GO" id="GO:0003677">
    <property type="term" value="F:DNA binding"/>
    <property type="evidence" value="ECO:0007669"/>
    <property type="project" value="InterPro"/>
</dbReference>
<keyword evidence="1" id="KW-1133">Transmembrane helix</keyword>
<evidence type="ECO:0000259" key="2">
    <source>
        <dbReference type="PROSITE" id="PS50930"/>
    </source>
</evidence>
<keyword evidence="4" id="KW-1185">Reference proteome</keyword>
<feature type="transmembrane region" description="Helical" evidence="1">
    <location>
        <begin position="82"/>
        <end position="102"/>
    </location>
</feature>
<name>B4RCH1_PHEZH</name>
<feature type="transmembrane region" description="Helical" evidence="1">
    <location>
        <begin position="20"/>
        <end position="37"/>
    </location>
</feature>
<accession>B4RCH1</accession>
<dbReference type="STRING" id="450851.PHZ_c0156"/>
<dbReference type="PROSITE" id="PS50930">
    <property type="entry name" value="HTH_LYTTR"/>
    <property type="match status" value="1"/>
</dbReference>
<dbReference type="Pfam" id="PF04397">
    <property type="entry name" value="LytTR"/>
    <property type="match status" value="1"/>
</dbReference>
<dbReference type="RefSeq" id="WP_012520718.1">
    <property type="nucleotide sequence ID" value="NC_011144.1"/>
</dbReference>
<evidence type="ECO:0000313" key="3">
    <source>
        <dbReference type="EMBL" id="ACG76570.1"/>
    </source>
</evidence>
<feature type="domain" description="HTH LytTR-type" evidence="2">
    <location>
        <begin position="155"/>
        <end position="254"/>
    </location>
</feature>
<dbReference type="Proteomes" id="UP000001868">
    <property type="component" value="Chromosome"/>
</dbReference>
<dbReference type="SMART" id="SM00850">
    <property type="entry name" value="LytTR"/>
    <property type="match status" value="1"/>
</dbReference>
<keyword evidence="1" id="KW-0812">Transmembrane</keyword>
<sequence length="254" mass="27799">MSRLLVRLTPYDDLAGWLRGLAVTVAFALFMTLTGAFDTGDAPLARRGAYWLGVMFLGYLWGGFVARRVFRAPRAGPRPWWIVGPAVSAVMAAPFTLIVWGGTRLVLGSKLPAAALPVLFLYVFVVALAITALFSLIEARRGADPAAPAAPPKFLDRLPLKLRGAEVWAVEAEDHYLRLHTSRGQDLILMRLADAVAELEGLEGLQVHRSWWVARDAIVDAKRGDGRATLTLKDGAQVPVSRTYAGQLRDRGWI</sequence>
<dbReference type="KEGG" id="pzu:PHZ_c0156"/>
<keyword evidence="1" id="KW-0472">Membrane</keyword>
<dbReference type="Gene3D" id="2.40.50.1020">
    <property type="entry name" value="LytTr DNA-binding domain"/>
    <property type="match status" value="1"/>
</dbReference>
<evidence type="ECO:0000313" key="4">
    <source>
        <dbReference type="Proteomes" id="UP000001868"/>
    </source>
</evidence>
<gene>
    <name evidence="3" type="ordered locus">PHZ_c0156</name>
</gene>
<proteinExistence type="predicted"/>
<feature type="transmembrane region" description="Helical" evidence="1">
    <location>
        <begin position="49"/>
        <end position="70"/>
    </location>
</feature>
<evidence type="ECO:0000256" key="1">
    <source>
        <dbReference type="SAM" id="Phobius"/>
    </source>
</evidence>
<protein>
    <submittedName>
        <fullName evidence="3">Response regulator of the LytR/AlgR family</fullName>
    </submittedName>
</protein>
<dbReference type="eggNOG" id="COG3279">
    <property type="taxonomic scope" value="Bacteria"/>
</dbReference>
<dbReference type="HOGENOM" id="CLU_079621_0_0_5"/>
<reference evidence="3 4" key="1">
    <citation type="journal article" date="2008" name="BMC Genomics">
        <title>Complete genome of Phenylobacterium zucineum - a novel facultative intracellular bacterium isolated from human erythroleukemia cell line K562.</title>
        <authorList>
            <person name="Luo Y."/>
            <person name="Xu X."/>
            <person name="Ding Z."/>
            <person name="Liu Z."/>
            <person name="Zhang B."/>
            <person name="Yan Z."/>
            <person name="Sun J."/>
            <person name="Hu S."/>
            <person name="Hu X."/>
        </authorList>
    </citation>
    <scope>NUCLEOTIDE SEQUENCE [LARGE SCALE GENOMIC DNA]</scope>
    <source>
        <strain evidence="3 4">HLK1</strain>
    </source>
</reference>
<dbReference type="InterPro" id="IPR007492">
    <property type="entry name" value="LytTR_DNA-bd_dom"/>
</dbReference>
<dbReference type="EMBL" id="CP000747">
    <property type="protein sequence ID" value="ACG76570.1"/>
    <property type="molecule type" value="Genomic_DNA"/>
</dbReference>
<feature type="transmembrane region" description="Helical" evidence="1">
    <location>
        <begin position="114"/>
        <end position="137"/>
    </location>
</feature>
<organism evidence="3 4">
    <name type="scientific">Phenylobacterium zucineum (strain HLK1)</name>
    <dbReference type="NCBI Taxonomy" id="450851"/>
    <lineage>
        <taxon>Bacteria</taxon>
        <taxon>Pseudomonadati</taxon>
        <taxon>Pseudomonadota</taxon>
        <taxon>Alphaproteobacteria</taxon>
        <taxon>Caulobacterales</taxon>
        <taxon>Caulobacteraceae</taxon>
        <taxon>Phenylobacterium</taxon>
    </lineage>
</organism>